<dbReference type="Proteomes" id="UP000198929">
    <property type="component" value="Unassembled WGS sequence"/>
</dbReference>
<dbReference type="AlphaFoldDB" id="A0A1H9U3L1"/>
<organism evidence="1 2">
    <name type="scientific">Corynebacterium cystitidis DSM 20524</name>
    <dbReference type="NCBI Taxonomy" id="1121357"/>
    <lineage>
        <taxon>Bacteria</taxon>
        <taxon>Bacillati</taxon>
        <taxon>Actinomycetota</taxon>
        <taxon>Actinomycetes</taxon>
        <taxon>Mycobacteriales</taxon>
        <taxon>Corynebacteriaceae</taxon>
        <taxon>Corynebacterium</taxon>
    </lineage>
</organism>
<protein>
    <submittedName>
        <fullName evidence="1">Uncharacterized protein</fullName>
    </submittedName>
</protein>
<evidence type="ECO:0000313" key="2">
    <source>
        <dbReference type="Proteomes" id="UP000198929"/>
    </source>
</evidence>
<dbReference type="RefSeq" id="WP_092258846.1">
    <property type="nucleotide sequence ID" value="NZ_CP047199.1"/>
</dbReference>
<accession>A0A1H9U3L1</accession>
<keyword evidence="2" id="KW-1185">Reference proteome</keyword>
<reference evidence="2" key="1">
    <citation type="submission" date="2016-10" db="EMBL/GenBank/DDBJ databases">
        <authorList>
            <person name="Varghese N."/>
            <person name="Submissions S."/>
        </authorList>
    </citation>
    <scope>NUCLEOTIDE SEQUENCE [LARGE SCALE GENOMIC DNA]</scope>
    <source>
        <strain evidence="2">DSM 20524</strain>
    </source>
</reference>
<sequence>MPSEVSFEPSFLLDHDFGDCDFSVFEEDPEFEVQRVVSQGVEYVYMTAEFGVQNYVPKSLWTIVDGVIVERTIKWALSLPLVDGLDVSDPYRFVEQWNKQYEGRLSVFGGDQVWNEDQSVAFILPSERTKSGTLLVPQLTYFHPDRPSHKRDPEYFVLGDFDAPQNIERYLDECFLGDLRQPWPTELTVWLYRWPRIEQQWPRINTDMAQWLEALDAVIGYVFADGRFEVYDSVHDESITSLERFQEVTAPYRESDIEFLRMCLYVSTAALELRP</sequence>
<proteinExistence type="predicted"/>
<dbReference type="STRING" id="1121357.SAMN05661109_01631"/>
<name>A0A1H9U3L1_9CORY</name>
<evidence type="ECO:0000313" key="1">
    <source>
        <dbReference type="EMBL" id="SES03831.1"/>
    </source>
</evidence>
<dbReference type="EMBL" id="FOGQ01000007">
    <property type="protein sequence ID" value="SES03831.1"/>
    <property type="molecule type" value="Genomic_DNA"/>
</dbReference>
<gene>
    <name evidence="1" type="ORF">SAMN05661109_01631</name>
</gene>